<dbReference type="AlphaFoldDB" id="A0AAV5W4J2"/>
<feature type="DNA-binding region" description="Homeobox" evidence="5">
    <location>
        <begin position="88"/>
        <end position="147"/>
    </location>
</feature>
<dbReference type="CDD" id="cd00086">
    <property type="entry name" value="homeodomain"/>
    <property type="match status" value="1"/>
</dbReference>
<name>A0AAV5W4J2_9BILA</name>
<evidence type="ECO:0000313" key="8">
    <source>
        <dbReference type="EMBL" id="GMT26737.1"/>
    </source>
</evidence>
<reference evidence="8" key="1">
    <citation type="submission" date="2023-10" db="EMBL/GenBank/DDBJ databases">
        <title>Genome assembly of Pristionchus species.</title>
        <authorList>
            <person name="Yoshida K."/>
            <person name="Sommer R.J."/>
        </authorList>
    </citation>
    <scope>NUCLEOTIDE SEQUENCE</scope>
    <source>
        <strain evidence="8">RS5133</strain>
    </source>
</reference>
<dbReference type="InterPro" id="IPR009057">
    <property type="entry name" value="Homeodomain-like_sf"/>
</dbReference>
<comment type="caution">
    <text evidence="8">The sequence shown here is derived from an EMBL/GenBank/DDBJ whole genome shotgun (WGS) entry which is preliminary data.</text>
</comment>
<feature type="domain" description="Homeobox" evidence="7">
    <location>
        <begin position="86"/>
        <end position="146"/>
    </location>
</feature>
<keyword evidence="9" id="KW-1185">Reference proteome</keyword>
<dbReference type="GO" id="GO:0000981">
    <property type="term" value="F:DNA-binding transcription factor activity, RNA polymerase II-specific"/>
    <property type="evidence" value="ECO:0007669"/>
    <property type="project" value="InterPro"/>
</dbReference>
<evidence type="ECO:0000256" key="2">
    <source>
        <dbReference type="ARBA" id="ARBA00023125"/>
    </source>
</evidence>
<feature type="non-terminal residue" evidence="8">
    <location>
        <position position="1"/>
    </location>
</feature>
<keyword evidence="4 5" id="KW-0539">Nucleus</keyword>
<keyword evidence="3 5" id="KW-0371">Homeobox</keyword>
<protein>
    <recommendedName>
        <fullName evidence="7">Homeobox domain-containing protein</fullName>
    </recommendedName>
</protein>
<dbReference type="PROSITE" id="PS50071">
    <property type="entry name" value="HOMEOBOX_2"/>
    <property type="match status" value="1"/>
</dbReference>
<keyword evidence="2 5" id="KW-0238">DNA-binding</keyword>
<dbReference type="GO" id="GO:0030182">
    <property type="term" value="P:neuron differentiation"/>
    <property type="evidence" value="ECO:0007669"/>
    <property type="project" value="UniProtKB-ARBA"/>
</dbReference>
<evidence type="ECO:0000313" key="9">
    <source>
        <dbReference type="Proteomes" id="UP001432322"/>
    </source>
</evidence>
<dbReference type="Proteomes" id="UP001432322">
    <property type="component" value="Unassembled WGS sequence"/>
</dbReference>
<evidence type="ECO:0000256" key="1">
    <source>
        <dbReference type="ARBA" id="ARBA00004123"/>
    </source>
</evidence>
<evidence type="ECO:0000256" key="5">
    <source>
        <dbReference type="PROSITE-ProRule" id="PRU00108"/>
    </source>
</evidence>
<evidence type="ECO:0000256" key="6">
    <source>
        <dbReference type="RuleBase" id="RU000682"/>
    </source>
</evidence>
<comment type="subcellular location">
    <subcellularLocation>
        <location evidence="1 5 6">Nucleus</location>
    </subcellularLocation>
</comment>
<dbReference type="EMBL" id="BTSY01000005">
    <property type="protein sequence ID" value="GMT26737.1"/>
    <property type="molecule type" value="Genomic_DNA"/>
</dbReference>
<dbReference type="PANTHER" id="PTHR24329:SF543">
    <property type="entry name" value="FI01017P-RELATED"/>
    <property type="match status" value="1"/>
</dbReference>
<organism evidence="8 9">
    <name type="scientific">Pristionchus fissidentatus</name>
    <dbReference type="NCBI Taxonomy" id="1538716"/>
    <lineage>
        <taxon>Eukaryota</taxon>
        <taxon>Metazoa</taxon>
        <taxon>Ecdysozoa</taxon>
        <taxon>Nematoda</taxon>
        <taxon>Chromadorea</taxon>
        <taxon>Rhabditida</taxon>
        <taxon>Rhabditina</taxon>
        <taxon>Diplogasteromorpha</taxon>
        <taxon>Diplogasteroidea</taxon>
        <taxon>Neodiplogasteridae</taxon>
        <taxon>Pristionchus</taxon>
    </lineage>
</organism>
<dbReference type="Pfam" id="PF00046">
    <property type="entry name" value="Homeodomain"/>
    <property type="match status" value="1"/>
</dbReference>
<dbReference type="PROSITE" id="PS00027">
    <property type="entry name" value="HOMEOBOX_1"/>
    <property type="match status" value="1"/>
</dbReference>
<dbReference type="GO" id="GO:0005634">
    <property type="term" value="C:nucleus"/>
    <property type="evidence" value="ECO:0007669"/>
    <property type="project" value="UniProtKB-SubCell"/>
</dbReference>
<dbReference type="FunFam" id="1.10.10.60:FF:000679">
    <property type="entry name" value="Homeobox protein aristaless"/>
    <property type="match status" value="1"/>
</dbReference>
<gene>
    <name evidence="8" type="ORF">PFISCL1PPCAC_18034</name>
</gene>
<feature type="non-terminal residue" evidence="8">
    <location>
        <position position="243"/>
    </location>
</feature>
<sequence>EMRAFRHIMPLEHRQASFESHRSLDGGGMHHRMVGRRTLSEAGFAPHRLEELESPWKRASLSFDDCPAGDLSKQTLVKQATSILEEKKRRNRTTFTSDQIRCLEESFNNCQYPDVYTREGLANKCDLPEVRVQVWFQNRRAKFRRMERHHTSPGELVTGPKSCFNPQQWQPGSGPGTGPVGTPTGLIPNIPHDPFAPEMLMSPCSPMIKPEPFLHSPLTRHVSAPVVNFPMTDFKDVKTEMDG</sequence>
<evidence type="ECO:0000256" key="4">
    <source>
        <dbReference type="ARBA" id="ARBA00023242"/>
    </source>
</evidence>
<dbReference type="InterPro" id="IPR050649">
    <property type="entry name" value="Paired_Homeobox_TFs"/>
</dbReference>
<accession>A0AAV5W4J2</accession>
<dbReference type="PANTHER" id="PTHR24329">
    <property type="entry name" value="HOMEOBOX PROTEIN ARISTALESS"/>
    <property type="match status" value="1"/>
</dbReference>
<dbReference type="GO" id="GO:0000977">
    <property type="term" value="F:RNA polymerase II transcription regulatory region sequence-specific DNA binding"/>
    <property type="evidence" value="ECO:0007669"/>
    <property type="project" value="TreeGrafter"/>
</dbReference>
<dbReference type="InterPro" id="IPR001356">
    <property type="entry name" value="HD"/>
</dbReference>
<evidence type="ECO:0000256" key="3">
    <source>
        <dbReference type="ARBA" id="ARBA00023155"/>
    </source>
</evidence>
<dbReference type="Gene3D" id="1.10.10.60">
    <property type="entry name" value="Homeodomain-like"/>
    <property type="match status" value="1"/>
</dbReference>
<dbReference type="SUPFAM" id="SSF46689">
    <property type="entry name" value="Homeodomain-like"/>
    <property type="match status" value="1"/>
</dbReference>
<dbReference type="InterPro" id="IPR017970">
    <property type="entry name" value="Homeobox_CS"/>
</dbReference>
<evidence type="ECO:0000259" key="7">
    <source>
        <dbReference type="PROSITE" id="PS50071"/>
    </source>
</evidence>
<dbReference type="SMART" id="SM00389">
    <property type="entry name" value="HOX"/>
    <property type="match status" value="1"/>
</dbReference>
<proteinExistence type="predicted"/>